<proteinExistence type="inferred from homology"/>
<dbReference type="SMART" id="SM00320">
    <property type="entry name" value="WD40"/>
    <property type="match status" value="5"/>
</dbReference>
<feature type="region of interest" description="Disordered" evidence="7">
    <location>
        <begin position="13"/>
        <end position="117"/>
    </location>
</feature>
<feature type="compositionally biased region" description="Polar residues" evidence="7">
    <location>
        <begin position="68"/>
        <end position="80"/>
    </location>
</feature>
<evidence type="ECO:0000256" key="5">
    <source>
        <dbReference type="ARBA" id="ARBA00023125"/>
    </source>
</evidence>
<dbReference type="PROSITE" id="PS50082">
    <property type="entry name" value="WD_REPEATS_2"/>
    <property type="match status" value="1"/>
</dbReference>
<evidence type="ECO:0000256" key="2">
    <source>
        <dbReference type="ARBA" id="ARBA00022574"/>
    </source>
</evidence>
<dbReference type="PROSITE" id="PS50294">
    <property type="entry name" value="WD_REPEATS_REGION"/>
    <property type="match status" value="1"/>
</dbReference>
<dbReference type="GO" id="GO:2000001">
    <property type="term" value="P:regulation of DNA damage checkpoint"/>
    <property type="evidence" value="ECO:0007669"/>
    <property type="project" value="TreeGrafter"/>
</dbReference>
<dbReference type="EMBL" id="VJMH01007024">
    <property type="protein sequence ID" value="KAF0685940.1"/>
    <property type="molecule type" value="Genomic_DNA"/>
</dbReference>
<evidence type="ECO:0000313" key="9">
    <source>
        <dbReference type="EMBL" id="VFT98925.1"/>
    </source>
</evidence>
<name>A0A485LJV6_9STRA</name>
<evidence type="ECO:0000256" key="3">
    <source>
        <dbReference type="ARBA" id="ARBA00022737"/>
    </source>
</evidence>
<keyword evidence="10" id="KW-1185">Reference proteome</keyword>
<feature type="compositionally biased region" description="Low complexity" evidence="7">
    <location>
        <begin position="214"/>
        <end position="224"/>
    </location>
</feature>
<dbReference type="GO" id="GO:0005634">
    <property type="term" value="C:nucleus"/>
    <property type="evidence" value="ECO:0007669"/>
    <property type="project" value="TreeGrafter"/>
</dbReference>
<evidence type="ECO:0000256" key="4">
    <source>
        <dbReference type="ARBA" id="ARBA00022763"/>
    </source>
</evidence>
<feature type="compositionally biased region" description="Basic and acidic residues" evidence="7">
    <location>
        <begin position="101"/>
        <end position="117"/>
    </location>
</feature>
<evidence type="ECO:0000313" key="10">
    <source>
        <dbReference type="Proteomes" id="UP000332933"/>
    </source>
</evidence>
<reference evidence="9 10" key="1">
    <citation type="submission" date="2019-03" db="EMBL/GenBank/DDBJ databases">
        <authorList>
            <person name="Gaulin E."/>
            <person name="Dumas B."/>
        </authorList>
    </citation>
    <scope>NUCLEOTIDE SEQUENCE [LARGE SCALE GENOMIC DNA]</scope>
    <source>
        <strain evidence="9">CBS 568.67</strain>
    </source>
</reference>
<dbReference type="Proteomes" id="UP000332933">
    <property type="component" value="Unassembled WGS sequence"/>
</dbReference>
<comment type="similarity">
    <text evidence="1">Belongs to the WD repeat DDB2/WDR76 family.</text>
</comment>
<keyword evidence="2 6" id="KW-0853">WD repeat</keyword>
<dbReference type="PROSITE" id="PS00678">
    <property type="entry name" value="WD_REPEATS_1"/>
    <property type="match status" value="1"/>
</dbReference>
<dbReference type="EMBL" id="CAADRA010007050">
    <property type="protein sequence ID" value="VFT98925.1"/>
    <property type="molecule type" value="Genomic_DNA"/>
</dbReference>
<keyword evidence="5" id="KW-0238">DNA-binding</keyword>
<evidence type="ECO:0000313" key="8">
    <source>
        <dbReference type="EMBL" id="KAF0685940.1"/>
    </source>
</evidence>
<reference evidence="8" key="2">
    <citation type="submission" date="2019-06" db="EMBL/GenBank/DDBJ databases">
        <title>Genomics analysis of Aphanomyces spp. identifies a new class of oomycete effector associated with host adaptation.</title>
        <authorList>
            <person name="Gaulin E."/>
        </authorList>
    </citation>
    <scope>NUCLEOTIDE SEQUENCE</scope>
    <source>
        <strain evidence="8">CBS 578.67</strain>
    </source>
</reference>
<dbReference type="PANTHER" id="PTHR14773:SF2">
    <property type="entry name" value="(WILD MALAYSIAN BANANA) HYPOTHETICAL PROTEIN"/>
    <property type="match status" value="1"/>
</dbReference>
<accession>A0A485LJV6</accession>
<dbReference type="InterPro" id="IPR019775">
    <property type="entry name" value="WD40_repeat_CS"/>
</dbReference>
<organism evidence="9 10">
    <name type="scientific">Aphanomyces stellatus</name>
    <dbReference type="NCBI Taxonomy" id="120398"/>
    <lineage>
        <taxon>Eukaryota</taxon>
        <taxon>Sar</taxon>
        <taxon>Stramenopiles</taxon>
        <taxon>Oomycota</taxon>
        <taxon>Saprolegniomycetes</taxon>
        <taxon>Saprolegniales</taxon>
        <taxon>Verrucalvaceae</taxon>
        <taxon>Aphanomyces</taxon>
    </lineage>
</organism>
<dbReference type="InterPro" id="IPR001680">
    <property type="entry name" value="WD40_rpt"/>
</dbReference>
<dbReference type="GO" id="GO:0006974">
    <property type="term" value="P:DNA damage response"/>
    <property type="evidence" value="ECO:0007669"/>
    <property type="project" value="UniProtKB-KW"/>
</dbReference>
<dbReference type="OrthoDB" id="273771at2759"/>
<feature type="compositionally biased region" description="Basic and acidic residues" evidence="7">
    <location>
        <begin position="52"/>
        <end position="62"/>
    </location>
</feature>
<dbReference type="InterPro" id="IPR036322">
    <property type="entry name" value="WD40_repeat_dom_sf"/>
</dbReference>
<protein>
    <submittedName>
        <fullName evidence="9">Aste57867_22258 protein</fullName>
    </submittedName>
</protein>
<dbReference type="InterPro" id="IPR050853">
    <property type="entry name" value="WD_repeat_DNA-damage-binding"/>
</dbReference>
<dbReference type="GO" id="GO:0003677">
    <property type="term" value="F:DNA binding"/>
    <property type="evidence" value="ECO:0007669"/>
    <property type="project" value="UniProtKB-KW"/>
</dbReference>
<keyword evidence="3" id="KW-0677">Repeat</keyword>
<evidence type="ECO:0000256" key="6">
    <source>
        <dbReference type="PROSITE-ProRule" id="PRU00221"/>
    </source>
</evidence>
<feature type="repeat" description="WD" evidence="6">
    <location>
        <begin position="468"/>
        <end position="503"/>
    </location>
</feature>
<evidence type="ECO:0000256" key="1">
    <source>
        <dbReference type="ARBA" id="ARBA00005434"/>
    </source>
</evidence>
<evidence type="ECO:0000256" key="7">
    <source>
        <dbReference type="SAM" id="MobiDB-lite"/>
    </source>
</evidence>
<feature type="compositionally biased region" description="Polar residues" evidence="7">
    <location>
        <begin position="13"/>
        <end position="31"/>
    </location>
</feature>
<sequence length="588" mass="63239">MKAGTLLQYFSVQTGNAASTKEYDASTSQTKRGADDAHVQAEASKAKAPSYKSERAAPDSKHSIVQVDETNASTTTTQDDAPSKRRRRSDRISTSAAAVEPRAKVDSKAQPDKTSDIALKDATNDIVAEVQELMPRPTQPQPELSEYEQHRLAKIQQNASFLASLGMDKLIPSQPAKKAPAAKKPRKSIGLDAPLRRSTRQQPSTGGALKEDASASVGGADDAGPMTRRASSVPDEPVDTTALFNYMCDRRDRPGNSTANPSNFGTDVIDMASSLQFTTDDANDRSDGQLKRVYSMDATPELLVAAGHNGYVSIYSSDPSYQAAPLHSFRAHQGWCSGVNFKLSTRDTTRVITAANDGLVKLWSLSSVRLKTLMQVASTATLHASGIFSIDVEPTHQLVATGSKDQTVGLSIVTPTTIQLSHTLTHHAGVVKCVRFAPTTPSLLASCGNDLVVHVHDVRTRDAPAVTLRGHTRAVNSVRWAPVSNHRLVSTAFDGCVHVWDTRHPAAPAITYATPEFKKMFPVEFTHDATLVAGVDAALLVLDASVRRTHSRGALAYDPETIFVQSMPSAAAGLVVAHRQTLSWFQTV</sequence>
<feature type="region of interest" description="Disordered" evidence="7">
    <location>
        <begin position="174"/>
        <end position="236"/>
    </location>
</feature>
<dbReference type="Gene3D" id="2.130.10.10">
    <property type="entry name" value="YVTN repeat-like/Quinoprotein amine dehydrogenase"/>
    <property type="match status" value="1"/>
</dbReference>
<dbReference type="InterPro" id="IPR015943">
    <property type="entry name" value="WD40/YVTN_repeat-like_dom_sf"/>
</dbReference>
<keyword evidence="4" id="KW-0227">DNA damage</keyword>
<gene>
    <name evidence="9" type="primary">Aste57867_22258</name>
    <name evidence="8" type="ORF">As57867_022188</name>
    <name evidence="9" type="ORF">ASTE57867_22258</name>
</gene>
<dbReference type="PANTHER" id="PTHR14773">
    <property type="entry name" value="WD REPEAT-CONTAINING PROTEIN 76"/>
    <property type="match status" value="1"/>
</dbReference>
<dbReference type="AlphaFoldDB" id="A0A485LJV6"/>
<dbReference type="Pfam" id="PF00400">
    <property type="entry name" value="WD40"/>
    <property type="match status" value="4"/>
</dbReference>
<dbReference type="SUPFAM" id="SSF50978">
    <property type="entry name" value="WD40 repeat-like"/>
    <property type="match status" value="1"/>
</dbReference>